<comment type="caution">
    <text evidence="3">The sequence shown here is derived from an EMBL/GenBank/DDBJ whole genome shotgun (WGS) entry which is preliminary data.</text>
</comment>
<dbReference type="InterPro" id="IPR015915">
    <property type="entry name" value="Kelch-typ_b-propeller"/>
</dbReference>
<dbReference type="InterPro" id="IPR011043">
    <property type="entry name" value="Gal_Oxase/kelch_b-propeller"/>
</dbReference>
<protein>
    <recommendedName>
        <fullName evidence="5">Galactose oxidase</fullName>
    </recommendedName>
</protein>
<dbReference type="Proteomes" id="UP000309174">
    <property type="component" value="Unassembled WGS sequence"/>
</dbReference>
<evidence type="ECO:0000256" key="2">
    <source>
        <dbReference type="ARBA" id="ARBA00022737"/>
    </source>
</evidence>
<dbReference type="PANTHER" id="PTHR45632:SF3">
    <property type="entry name" value="KELCH-LIKE PROTEIN 32"/>
    <property type="match status" value="1"/>
</dbReference>
<dbReference type="OrthoDB" id="3420153at2"/>
<name>A0A5C4J2L0_9ACTN</name>
<gene>
    <name evidence="3" type="ORF">ETD83_34185</name>
</gene>
<evidence type="ECO:0008006" key="5">
    <source>
        <dbReference type="Google" id="ProtNLM"/>
    </source>
</evidence>
<proteinExistence type="predicted"/>
<dbReference type="EMBL" id="VCKW01000266">
    <property type="protein sequence ID" value="TMQ90717.1"/>
    <property type="molecule type" value="Genomic_DNA"/>
</dbReference>
<organism evidence="3 4">
    <name type="scientific">Actinomadura soli</name>
    <dbReference type="NCBI Taxonomy" id="2508997"/>
    <lineage>
        <taxon>Bacteria</taxon>
        <taxon>Bacillati</taxon>
        <taxon>Actinomycetota</taxon>
        <taxon>Actinomycetes</taxon>
        <taxon>Streptosporangiales</taxon>
        <taxon>Thermomonosporaceae</taxon>
        <taxon>Actinomadura</taxon>
    </lineage>
</organism>
<sequence>MTGYLLVDLHRQSVAAPTSGTVRLTAEALPSGPLKARERGSAVWTGKEMIYWGGRAGGQTDLRYFADGAAYDPAARRWRSIAPAPLGARSGHIAVWTGREMIVWGGRAAGTGSILDGAAYDPANDRWHRLPSAPKGNAREYGKGVWYGGLLMVGGGSGWGTDAQNPGRTLLTYTPGTRKWTASTLDHQVYDLVAGDHGVYALTFDRRTRALDITEVQPLAREMRELPEPPVDQAPIGIGLAWSGNRLLVTLSGGDRTEVLQFSPRGMWSSTGSVNATAFHPPISPGMDPQAHLSAWTGHSLLNYSPNGVESYDPGKRTLQQIEGRFGREDGYCGAGTTAVWTGSEILSWGGQNCRPGVPAQTSEGIRITVSYPDV</sequence>
<dbReference type="Pfam" id="PF24681">
    <property type="entry name" value="Kelch_KLHDC2_KLHL20_DRC7"/>
    <property type="match status" value="1"/>
</dbReference>
<accession>A0A5C4J2L0</accession>
<dbReference type="PANTHER" id="PTHR45632">
    <property type="entry name" value="LD33804P"/>
    <property type="match status" value="1"/>
</dbReference>
<dbReference type="AlphaFoldDB" id="A0A5C4J2L0"/>
<dbReference type="SUPFAM" id="SSF117281">
    <property type="entry name" value="Kelch motif"/>
    <property type="match status" value="1"/>
</dbReference>
<keyword evidence="1" id="KW-0880">Kelch repeat</keyword>
<dbReference type="Gene3D" id="2.120.10.80">
    <property type="entry name" value="Kelch-type beta propeller"/>
    <property type="match status" value="1"/>
</dbReference>
<keyword evidence="2" id="KW-0677">Repeat</keyword>
<evidence type="ECO:0000256" key="1">
    <source>
        <dbReference type="ARBA" id="ARBA00022441"/>
    </source>
</evidence>
<reference evidence="3 4" key="1">
    <citation type="submission" date="2019-05" db="EMBL/GenBank/DDBJ databases">
        <title>Draft genome sequence of Actinomadura sp. 14C53.</title>
        <authorList>
            <person name="Saricaoglu S."/>
            <person name="Isik K."/>
        </authorList>
    </citation>
    <scope>NUCLEOTIDE SEQUENCE [LARGE SCALE GENOMIC DNA]</scope>
    <source>
        <strain evidence="3 4">14C53</strain>
    </source>
</reference>
<dbReference type="RefSeq" id="WP_138649345.1">
    <property type="nucleotide sequence ID" value="NZ_VCKW01000266.1"/>
</dbReference>
<evidence type="ECO:0000313" key="3">
    <source>
        <dbReference type="EMBL" id="TMQ90717.1"/>
    </source>
</evidence>
<dbReference type="SUPFAM" id="SSF50965">
    <property type="entry name" value="Galactose oxidase, central domain"/>
    <property type="match status" value="1"/>
</dbReference>
<keyword evidence="4" id="KW-1185">Reference proteome</keyword>
<evidence type="ECO:0000313" key="4">
    <source>
        <dbReference type="Proteomes" id="UP000309174"/>
    </source>
</evidence>